<evidence type="ECO:0000313" key="8">
    <source>
        <dbReference type="EMBL" id="MEQ2554823.1"/>
    </source>
</evidence>
<name>A0ABV1H545_9FIRM</name>
<keyword evidence="4 6" id="KW-1133">Transmembrane helix</keyword>
<feature type="domain" description="ABC-2 type transporter transmembrane" evidence="7">
    <location>
        <begin position="18"/>
        <end position="368"/>
    </location>
</feature>
<protein>
    <submittedName>
        <fullName evidence="8">ABC transporter permease</fullName>
    </submittedName>
</protein>
<keyword evidence="5 6" id="KW-0472">Membrane</keyword>
<dbReference type="PANTHER" id="PTHR30294">
    <property type="entry name" value="MEMBRANE COMPONENT OF ABC TRANSPORTER YHHJ-RELATED"/>
    <property type="match status" value="1"/>
</dbReference>
<accession>A0ABV1H545</accession>
<evidence type="ECO:0000256" key="4">
    <source>
        <dbReference type="ARBA" id="ARBA00022989"/>
    </source>
</evidence>
<feature type="transmembrane region" description="Helical" evidence="6">
    <location>
        <begin position="263"/>
        <end position="288"/>
    </location>
</feature>
<reference evidence="8" key="1">
    <citation type="submission" date="2024-03" db="EMBL/GenBank/DDBJ databases">
        <title>Human intestinal bacterial collection.</title>
        <authorList>
            <person name="Pauvert C."/>
            <person name="Hitch T.C.A."/>
            <person name="Clavel T."/>
        </authorList>
    </citation>
    <scope>NUCLEOTIDE SEQUENCE [LARGE SCALE GENOMIC DNA]</scope>
    <source>
        <strain evidence="8">CLA-AA-H89B</strain>
    </source>
</reference>
<keyword evidence="2" id="KW-1003">Cell membrane</keyword>
<dbReference type="Pfam" id="PF12698">
    <property type="entry name" value="ABC2_membrane_3"/>
    <property type="match status" value="1"/>
</dbReference>
<dbReference type="InterPro" id="IPR051449">
    <property type="entry name" value="ABC-2_transporter_component"/>
</dbReference>
<proteinExistence type="predicted"/>
<feature type="transmembrane region" description="Helical" evidence="6">
    <location>
        <begin position="295"/>
        <end position="314"/>
    </location>
</feature>
<gene>
    <name evidence="8" type="ORF">WMO37_07295</name>
</gene>
<evidence type="ECO:0000256" key="1">
    <source>
        <dbReference type="ARBA" id="ARBA00004651"/>
    </source>
</evidence>
<organism evidence="8 9">
    <name type="scientific">Lachnospira intestinalis</name>
    <dbReference type="NCBI Taxonomy" id="3133158"/>
    <lineage>
        <taxon>Bacteria</taxon>
        <taxon>Bacillati</taxon>
        <taxon>Bacillota</taxon>
        <taxon>Clostridia</taxon>
        <taxon>Lachnospirales</taxon>
        <taxon>Lachnospiraceae</taxon>
        <taxon>Lachnospira</taxon>
    </lineage>
</organism>
<comment type="caution">
    <text evidence="8">The sequence shown here is derived from an EMBL/GenBank/DDBJ whole genome shotgun (WGS) entry which is preliminary data.</text>
</comment>
<dbReference type="Gene3D" id="3.40.1710.10">
    <property type="entry name" value="abc type-2 transporter like domain"/>
    <property type="match status" value="1"/>
</dbReference>
<evidence type="ECO:0000256" key="5">
    <source>
        <dbReference type="ARBA" id="ARBA00023136"/>
    </source>
</evidence>
<keyword evidence="3 6" id="KW-0812">Transmembrane</keyword>
<keyword evidence="9" id="KW-1185">Reference proteome</keyword>
<sequence>MQVFKAFYKSLRRQITSVLLYVIAFAAISVIMANTMSENTDTLFTAKRLTVAVFDHDNTDESRVLYNYLDRTQKLTSIKDDNEAIADELFFRNVDYVLIIPDGFSENPDSLKNVKQQNSSSAYFLDNSIDTFLNVFFNFRNTGYSCDEAERLTYDCIGSVEEATLLSDTRQDDVQITVQNIERYFHYLPYIFIVTVITSLGGLLLIFREKNVNYRIRCSAVSAVHYNTALALACLTYSILLWLVFMVLALAVCGKGLLSVRGLMLVINSFVFLLVSVGITYLISFLAYNPNILNMWSNVIGLCMSFLCGVFIPMEFLGKNVIKAAHFLPAYWYIRTDELCTQYTGTSGELKTYAMYLGIQLLFAFAAFSAALVISRYKKDSVL</sequence>
<feature type="transmembrane region" description="Helical" evidence="6">
    <location>
        <begin position="228"/>
        <end position="251"/>
    </location>
</feature>
<evidence type="ECO:0000256" key="6">
    <source>
        <dbReference type="SAM" id="Phobius"/>
    </source>
</evidence>
<comment type="subcellular location">
    <subcellularLocation>
        <location evidence="1">Cell membrane</location>
        <topology evidence="1">Multi-pass membrane protein</topology>
    </subcellularLocation>
</comment>
<feature type="transmembrane region" description="Helical" evidence="6">
    <location>
        <begin position="187"/>
        <end position="207"/>
    </location>
</feature>
<dbReference type="InterPro" id="IPR013525">
    <property type="entry name" value="ABC2_TM"/>
</dbReference>
<evidence type="ECO:0000256" key="2">
    <source>
        <dbReference type="ARBA" id="ARBA00022475"/>
    </source>
</evidence>
<evidence type="ECO:0000259" key="7">
    <source>
        <dbReference type="Pfam" id="PF12698"/>
    </source>
</evidence>
<feature type="transmembrane region" description="Helical" evidence="6">
    <location>
        <begin position="353"/>
        <end position="374"/>
    </location>
</feature>
<evidence type="ECO:0000256" key="3">
    <source>
        <dbReference type="ARBA" id="ARBA00022692"/>
    </source>
</evidence>
<dbReference type="EMBL" id="JBBMFS010000005">
    <property type="protein sequence ID" value="MEQ2554823.1"/>
    <property type="molecule type" value="Genomic_DNA"/>
</dbReference>
<evidence type="ECO:0000313" key="9">
    <source>
        <dbReference type="Proteomes" id="UP001546774"/>
    </source>
</evidence>
<dbReference type="PANTHER" id="PTHR30294:SF29">
    <property type="entry name" value="MULTIDRUG ABC TRANSPORTER PERMEASE YBHS-RELATED"/>
    <property type="match status" value="1"/>
</dbReference>
<dbReference type="Proteomes" id="UP001546774">
    <property type="component" value="Unassembled WGS sequence"/>
</dbReference>